<name>A0A547PCL0_9SPHN</name>
<reference evidence="4 5" key="1">
    <citation type="submission" date="2019-06" db="EMBL/GenBank/DDBJ databases">
        <title>Erythrobacter insulae sp. nov., isolated from a tidal flat.</title>
        <authorList>
            <person name="Yoon J.-H."/>
        </authorList>
    </citation>
    <scope>NUCLEOTIDE SEQUENCE [LARGE SCALE GENOMIC DNA]</scope>
    <source>
        <strain evidence="4 5">JBTF-M21</strain>
    </source>
</reference>
<evidence type="ECO:0000259" key="3">
    <source>
        <dbReference type="PROSITE" id="PS50110"/>
    </source>
</evidence>
<dbReference type="Pfam" id="PF00072">
    <property type="entry name" value="Response_reg"/>
    <property type="match status" value="1"/>
</dbReference>
<evidence type="ECO:0000256" key="1">
    <source>
        <dbReference type="ARBA" id="ARBA00022553"/>
    </source>
</evidence>
<keyword evidence="5" id="KW-1185">Reference proteome</keyword>
<dbReference type="PANTHER" id="PTHR44591:SF3">
    <property type="entry name" value="RESPONSE REGULATORY DOMAIN-CONTAINING PROTEIN"/>
    <property type="match status" value="1"/>
</dbReference>
<sequence>MTQTYRLLIVEDEPLILMDLEFAAEDRHCSVHTATNCTHAMSIIGDNPDAIDVAVLDVSLGGGETCFPIADALRQRDIPFILHSGDLNRHDEHIRSLDAPLIAKPSSAENVISAAIACANGGETGAKRPAAD</sequence>
<comment type="caution">
    <text evidence="4">The sequence shown here is derived from an EMBL/GenBank/DDBJ whole genome shotgun (WGS) entry which is preliminary data.</text>
</comment>
<evidence type="ECO:0000256" key="2">
    <source>
        <dbReference type="PROSITE-ProRule" id="PRU00169"/>
    </source>
</evidence>
<dbReference type="GO" id="GO:0000160">
    <property type="term" value="P:phosphorelay signal transduction system"/>
    <property type="evidence" value="ECO:0007669"/>
    <property type="project" value="InterPro"/>
</dbReference>
<gene>
    <name evidence="4" type="ORF">FGU71_08390</name>
</gene>
<evidence type="ECO:0000313" key="5">
    <source>
        <dbReference type="Proteomes" id="UP000316343"/>
    </source>
</evidence>
<dbReference type="Gene3D" id="3.40.50.2300">
    <property type="match status" value="1"/>
</dbReference>
<organism evidence="4 5">
    <name type="scientific">Erythrobacter insulae</name>
    <dbReference type="NCBI Taxonomy" id="2584124"/>
    <lineage>
        <taxon>Bacteria</taxon>
        <taxon>Pseudomonadati</taxon>
        <taxon>Pseudomonadota</taxon>
        <taxon>Alphaproteobacteria</taxon>
        <taxon>Sphingomonadales</taxon>
        <taxon>Erythrobacteraceae</taxon>
        <taxon>Erythrobacter/Porphyrobacter group</taxon>
        <taxon>Erythrobacter</taxon>
    </lineage>
</organism>
<proteinExistence type="predicted"/>
<accession>A0A547PCL0</accession>
<feature type="modified residue" description="4-aspartylphosphate" evidence="2">
    <location>
        <position position="57"/>
    </location>
</feature>
<dbReference type="RefSeq" id="WP_142788142.1">
    <property type="nucleotide sequence ID" value="NZ_VHJK01000001.1"/>
</dbReference>
<dbReference type="InterPro" id="IPR050595">
    <property type="entry name" value="Bact_response_regulator"/>
</dbReference>
<dbReference type="SMART" id="SM00448">
    <property type="entry name" value="REC"/>
    <property type="match status" value="1"/>
</dbReference>
<protein>
    <submittedName>
        <fullName evidence="4">Response regulator</fullName>
    </submittedName>
</protein>
<dbReference type="Proteomes" id="UP000316343">
    <property type="component" value="Unassembled WGS sequence"/>
</dbReference>
<dbReference type="AlphaFoldDB" id="A0A547PCL0"/>
<keyword evidence="1 2" id="KW-0597">Phosphoprotein</keyword>
<feature type="domain" description="Response regulatory" evidence="3">
    <location>
        <begin position="6"/>
        <end position="119"/>
    </location>
</feature>
<dbReference type="InterPro" id="IPR011006">
    <property type="entry name" value="CheY-like_superfamily"/>
</dbReference>
<dbReference type="OrthoDB" id="582170at2"/>
<dbReference type="InterPro" id="IPR001789">
    <property type="entry name" value="Sig_transdc_resp-reg_receiver"/>
</dbReference>
<dbReference type="EMBL" id="VHJK01000001">
    <property type="protein sequence ID" value="TRD11869.1"/>
    <property type="molecule type" value="Genomic_DNA"/>
</dbReference>
<evidence type="ECO:0000313" key="4">
    <source>
        <dbReference type="EMBL" id="TRD11869.1"/>
    </source>
</evidence>
<dbReference type="SUPFAM" id="SSF52172">
    <property type="entry name" value="CheY-like"/>
    <property type="match status" value="1"/>
</dbReference>
<dbReference type="PANTHER" id="PTHR44591">
    <property type="entry name" value="STRESS RESPONSE REGULATOR PROTEIN 1"/>
    <property type="match status" value="1"/>
</dbReference>
<dbReference type="PROSITE" id="PS50110">
    <property type="entry name" value="RESPONSE_REGULATORY"/>
    <property type="match status" value="1"/>
</dbReference>